<keyword evidence="7" id="KW-1185">Reference proteome</keyword>
<evidence type="ECO:0000256" key="4">
    <source>
        <dbReference type="SAM" id="Coils"/>
    </source>
</evidence>
<evidence type="ECO:0000256" key="3">
    <source>
        <dbReference type="PROSITE-ProRule" id="PRU00339"/>
    </source>
</evidence>
<dbReference type="SUPFAM" id="SSF48452">
    <property type="entry name" value="TPR-like"/>
    <property type="match status" value="2"/>
</dbReference>
<feature type="repeat" description="TPR" evidence="3">
    <location>
        <begin position="77"/>
        <end position="110"/>
    </location>
</feature>
<dbReference type="Gene3D" id="1.25.40.10">
    <property type="entry name" value="Tetratricopeptide repeat domain"/>
    <property type="match status" value="3"/>
</dbReference>
<sequence>MYDSYAHALDPVRQHDLNPLLIQTFQKQLAKKELTPTTPPSTDNTPQAQIHELRITGQLELARDLAISYLHQHPDDVDVNLELGLIYFQQKYYSKAEIYLNRVLIKKPNYLDARVALIKTMVAEKKYQNALAVIDNGLKQNKENKQLLELKNNVLSAEHEDLQASQSSIPSIMPTILEEIQQLRKRGQIDTAKIKAMDYLEMHPENVDVSVQLGLIALQQKNYHLAEDCLSFVLTKAPKYLDARIGLIETKMGEKKYQEALNLIHEGLNQNPHDAQLKLLVEAVEHAQQPPKAIEKMKTEAPSLNAELKKLRQDGKINLAKFKAINYLKVHPEDVDIMLELGLLYFHQKEFTAAENYLNSVLKKTPAYLDARLVLIHIYLIKNDQKGALKLLYTGLKITPKNPQLLKLKNQIALNKFNKGKRLSQEEMDLLRARTMMVKKNYEEAKQIYSMLLIKNKNNTDARIGMADYYLAKNRDYSALHLIRNGLVNQPNNVKLIIKEGEIQKIFRRYGLAAKAYKKALLIEPENRDAQAHLDEIKEISPRYTYGINELGLSSDNTYVTHLPKNKIWDYSTAYYARETDIGVLLAKVNYASRFGVNAPQYEVDFSAQLNRNFHADLVIAYSDQPVLFPKYVVGAEGFALVTKSIEISAGDRYSNIGPTYFSTYTGSLSYYPKNYWISFRPYYFVPKDRTKESLLYTGIIRRYFSTIDHFLSLGLGWGHSPDLADLLTVNFIIIKNSYVNLTYEFPIINHHLVVDLGAGYQQWKYQTGLLKELYDGNIGIKYRF</sequence>
<evidence type="ECO:0000313" key="6">
    <source>
        <dbReference type="EMBL" id="STY29514.1"/>
    </source>
</evidence>
<keyword evidence="2 3" id="KW-0802">TPR repeat</keyword>
<organism evidence="6 7">
    <name type="scientific">Legionella wadsworthii</name>
    <dbReference type="NCBI Taxonomy" id="28088"/>
    <lineage>
        <taxon>Bacteria</taxon>
        <taxon>Pseudomonadati</taxon>
        <taxon>Pseudomonadota</taxon>
        <taxon>Gammaproteobacteria</taxon>
        <taxon>Legionellales</taxon>
        <taxon>Legionellaceae</taxon>
        <taxon>Legionella</taxon>
    </lineage>
</organism>
<name>A0A378LRZ9_9GAMM</name>
<dbReference type="InterPro" id="IPR011990">
    <property type="entry name" value="TPR-like_helical_dom_sf"/>
</dbReference>
<reference evidence="6 7" key="1">
    <citation type="submission" date="2018-06" db="EMBL/GenBank/DDBJ databases">
        <authorList>
            <consortium name="Pathogen Informatics"/>
            <person name="Doyle S."/>
        </authorList>
    </citation>
    <scope>NUCLEOTIDE SEQUENCE [LARGE SCALE GENOMIC DNA]</scope>
    <source>
        <strain evidence="6 7">NCTC11532</strain>
    </source>
</reference>
<dbReference type="EMBL" id="UGPB01000001">
    <property type="protein sequence ID" value="STY29514.1"/>
    <property type="molecule type" value="Genomic_DNA"/>
</dbReference>
<evidence type="ECO:0000259" key="5">
    <source>
        <dbReference type="Pfam" id="PF19413"/>
    </source>
</evidence>
<feature type="domain" description="YaiO beta-barrel" evidence="5">
    <location>
        <begin position="549"/>
        <end position="723"/>
    </location>
</feature>
<dbReference type="STRING" id="1122170.GCA_000701265_00786"/>
<dbReference type="PANTHER" id="PTHR44943">
    <property type="entry name" value="CELLULOSE SYNTHASE OPERON PROTEIN C"/>
    <property type="match status" value="1"/>
</dbReference>
<feature type="repeat" description="TPR" evidence="3">
    <location>
        <begin position="335"/>
        <end position="368"/>
    </location>
</feature>
<accession>A0A378LRZ9</accession>
<keyword evidence="4" id="KW-0175">Coiled coil</keyword>
<feature type="coiled-coil region" evidence="4">
    <location>
        <begin position="138"/>
        <end position="165"/>
    </location>
</feature>
<dbReference type="Proteomes" id="UP000255297">
    <property type="component" value="Unassembled WGS sequence"/>
</dbReference>
<dbReference type="NCBIfam" id="TIGR04390">
    <property type="entry name" value="OMP_YaiO_dom"/>
    <property type="match status" value="1"/>
</dbReference>
<dbReference type="InterPro" id="IPR019734">
    <property type="entry name" value="TPR_rpt"/>
</dbReference>
<dbReference type="SMART" id="SM00028">
    <property type="entry name" value="TPR"/>
    <property type="match status" value="7"/>
</dbReference>
<dbReference type="PROSITE" id="PS50005">
    <property type="entry name" value="TPR"/>
    <property type="match status" value="2"/>
</dbReference>
<dbReference type="AlphaFoldDB" id="A0A378LRZ9"/>
<keyword evidence="1" id="KW-0677">Repeat</keyword>
<evidence type="ECO:0000256" key="2">
    <source>
        <dbReference type="ARBA" id="ARBA00022803"/>
    </source>
</evidence>
<dbReference type="Pfam" id="PF13432">
    <property type="entry name" value="TPR_16"/>
    <property type="match status" value="1"/>
</dbReference>
<dbReference type="InterPro" id="IPR051685">
    <property type="entry name" value="Ycf3/AcsC/BcsC/TPR_MFPF"/>
</dbReference>
<evidence type="ECO:0000256" key="1">
    <source>
        <dbReference type="ARBA" id="ARBA00022737"/>
    </source>
</evidence>
<gene>
    <name evidence="6" type="ORF">NCTC11532_01701</name>
</gene>
<proteinExistence type="predicted"/>
<dbReference type="Pfam" id="PF19413">
    <property type="entry name" value="YaiO"/>
    <property type="match status" value="1"/>
</dbReference>
<protein>
    <submittedName>
        <fullName evidence="6">TRP containing protein</fullName>
    </submittedName>
</protein>
<dbReference type="InterPro" id="IPR030887">
    <property type="entry name" value="Beta-barrel_YaiO"/>
</dbReference>
<dbReference type="Pfam" id="PF14559">
    <property type="entry name" value="TPR_19"/>
    <property type="match status" value="2"/>
</dbReference>
<evidence type="ECO:0000313" key="7">
    <source>
        <dbReference type="Proteomes" id="UP000255297"/>
    </source>
</evidence>
<dbReference type="PANTHER" id="PTHR44943:SF8">
    <property type="entry name" value="TPR REPEAT-CONTAINING PROTEIN MJ0263"/>
    <property type="match status" value="1"/>
</dbReference>